<keyword evidence="3" id="KW-0804">Transcription</keyword>
<dbReference type="GO" id="GO:0003700">
    <property type="term" value="F:DNA-binding transcription factor activity"/>
    <property type="evidence" value="ECO:0007669"/>
    <property type="project" value="InterPro"/>
</dbReference>
<dbReference type="InterPro" id="IPR032687">
    <property type="entry name" value="AraC-type_N"/>
</dbReference>
<dbReference type="GO" id="GO:0005829">
    <property type="term" value="C:cytosol"/>
    <property type="evidence" value="ECO:0007669"/>
    <property type="project" value="TreeGrafter"/>
</dbReference>
<dbReference type="Gene3D" id="1.10.10.60">
    <property type="entry name" value="Homeodomain-like"/>
    <property type="match status" value="1"/>
</dbReference>
<sequence>MFAELAPTDTVHLFSLIQYLRRQGHNTGRILRAMDLNRFGTQVEQLPATLPLRDFMLAIAKAKAFSNDPLICFHAGQQQTAADFSLLPQLSYYSRDIEQALRLYCRYLTVFNPGFPTRLLITNNEVKTPISNPHWTIEQAAPLMELRLSNCARLLRVISGYQSPDLIQRIEFEHACPEKNFNFDELLQAEVKFNQPCANLVIRRDALHCPILTSQPDMLNKVISLVEEKRLAAGSDSRHTVIRVRAAIRSGLSVQQSSLTYIAEQLNTSVSSLKRQLAANGCGFQQLLDLERQKEMNYWIIHTPVTLESICQKLGYASQASFNQACHRIMGRSPSALRKQAVG</sequence>
<feature type="domain" description="HTH araC/xylS-type" evidence="4">
    <location>
        <begin position="242"/>
        <end position="340"/>
    </location>
</feature>
<evidence type="ECO:0000313" key="5">
    <source>
        <dbReference type="EMBL" id="PVZ71665.1"/>
    </source>
</evidence>
<evidence type="ECO:0000256" key="2">
    <source>
        <dbReference type="ARBA" id="ARBA00023125"/>
    </source>
</evidence>
<dbReference type="InterPro" id="IPR018060">
    <property type="entry name" value="HTH_AraC"/>
</dbReference>
<dbReference type="SUPFAM" id="SSF46689">
    <property type="entry name" value="Homeodomain-like"/>
    <property type="match status" value="1"/>
</dbReference>
<dbReference type="InterPro" id="IPR009057">
    <property type="entry name" value="Homeodomain-like_sf"/>
</dbReference>
<dbReference type="Pfam" id="PF12625">
    <property type="entry name" value="Arabinose_bd"/>
    <property type="match status" value="1"/>
</dbReference>
<comment type="caution">
    <text evidence="5">The sequence shown here is derived from an EMBL/GenBank/DDBJ whole genome shotgun (WGS) entry which is preliminary data.</text>
</comment>
<keyword evidence="2" id="KW-0238">DNA-binding</keyword>
<dbReference type="Pfam" id="PF12833">
    <property type="entry name" value="HTH_18"/>
    <property type="match status" value="1"/>
</dbReference>
<organism evidence="5 6">
    <name type="scientific">Pelagibaculum spongiae</name>
    <dbReference type="NCBI Taxonomy" id="2080658"/>
    <lineage>
        <taxon>Bacteria</taxon>
        <taxon>Pseudomonadati</taxon>
        <taxon>Pseudomonadota</taxon>
        <taxon>Gammaproteobacteria</taxon>
        <taxon>Oceanospirillales</taxon>
        <taxon>Pelagibaculum</taxon>
    </lineage>
</organism>
<dbReference type="Proteomes" id="UP000244906">
    <property type="component" value="Unassembled WGS sequence"/>
</dbReference>
<keyword evidence="1" id="KW-0805">Transcription regulation</keyword>
<keyword evidence="6" id="KW-1185">Reference proteome</keyword>
<dbReference type="EMBL" id="QDDL01000001">
    <property type="protein sequence ID" value="PVZ71665.1"/>
    <property type="molecule type" value="Genomic_DNA"/>
</dbReference>
<name>A0A2V1H4G1_9GAMM</name>
<gene>
    <name evidence="5" type="ORF">DC094_01155</name>
</gene>
<proteinExistence type="predicted"/>
<dbReference type="RefSeq" id="WP_116685254.1">
    <property type="nucleotide sequence ID" value="NZ_CAWNYD010000001.1"/>
</dbReference>
<dbReference type="AlphaFoldDB" id="A0A2V1H4G1"/>
<dbReference type="SMART" id="SM00342">
    <property type="entry name" value="HTH_ARAC"/>
    <property type="match status" value="1"/>
</dbReference>
<dbReference type="OrthoDB" id="6816069at2"/>
<protein>
    <recommendedName>
        <fullName evidence="4">HTH araC/xylS-type domain-containing protein</fullName>
    </recommendedName>
</protein>
<dbReference type="PANTHER" id="PTHR47894">
    <property type="entry name" value="HTH-TYPE TRANSCRIPTIONAL REGULATOR GADX"/>
    <property type="match status" value="1"/>
</dbReference>
<evidence type="ECO:0000256" key="1">
    <source>
        <dbReference type="ARBA" id="ARBA00023015"/>
    </source>
</evidence>
<evidence type="ECO:0000259" key="4">
    <source>
        <dbReference type="PROSITE" id="PS01124"/>
    </source>
</evidence>
<dbReference type="PANTHER" id="PTHR47894:SF4">
    <property type="entry name" value="HTH-TYPE TRANSCRIPTIONAL REGULATOR GADX"/>
    <property type="match status" value="1"/>
</dbReference>
<evidence type="ECO:0000256" key="3">
    <source>
        <dbReference type="ARBA" id="ARBA00023163"/>
    </source>
</evidence>
<dbReference type="PROSITE" id="PS01124">
    <property type="entry name" value="HTH_ARAC_FAMILY_2"/>
    <property type="match status" value="1"/>
</dbReference>
<dbReference type="GO" id="GO:0000976">
    <property type="term" value="F:transcription cis-regulatory region binding"/>
    <property type="evidence" value="ECO:0007669"/>
    <property type="project" value="TreeGrafter"/>
</dbReference>
<evidence type="ECO:0000313" key="6">
    <source>
        <dbReference type="Proteomes" id="UP000244906"/>
    </source>
</evidence>
<reference evidence="5 6" key="1">
    <citation type="submission" date="2018-04" db="EMBL/GenBank/DDBJ databases">
        <title>Thalassorhabdus spongiae gen. nov., sp. nov., isolated from a marine sponge in South-West Iceland.</title>
        <authorList>
            <person name="Knobloch S."/>
            <person name="Daussin A."/>
            <person name="Johannsson R."/>
            <person name="Marteinsson V.T."/>
        </authorList>
    </citation>
    <scope>NUCLEOTIDE SEQUENCE [LARGE SCALE GENOMIC DNA]</scope>
    <source>
        <strain evidence="5 6">Hp12</strain>
    </source>
</reference>
<accession>A0A2V1H4G1</accession>